<dbReference type="Proteomes" id="UP000242219">
    <property type="component" value="Unassembled WGS sequence"/>
</dbReference>
<evidence type="ECO:0000313" key="9">
    <source>
        <dbReference type="EMBL" id="OQD44991.1"/>
    </source>
</evidence>
<evidence type="ECO:0000256" key="7">
    <source>
        <dbReference type="ARBA" id="ARBA00023136"/>
    </source>
</evidence>
<feature type="transmembrane region" description="Helical" evidence="8">
    <location>
        <begin position="78"/>
        <end position="100"/>
    </location>
</feature>
<dbReference type="PANTHER" id="PTHR31686">
    <property type="match status" value="1"/>
</dbReference>
<feature type="transmembrane region" description="Helical" evidence="8">
    <location>
        <begin position="175"/>
        <end position="201"/>
    </location>
</feature>
<dbReference type="InterPro" id="IPR038665">
    <property type="entry name" value="Voltage-dep_anion_channel_sf"/>
</dbReference>
<name>A0A1V6LXY5_9BACT</name>
<feature type="transmembrane region" description="Helical" evidence="8">
    <location>
        <begin position="106"/>
        <end position="128"/>
    </location>
</feature>
<evidence type="ECO:0000256" key="1">
    <source>
        <dbReference type="ARBA" id="ARBA00004651"/>
    </source>
</evidence>
<comment type="caution">
    <text evidence="9">The sequence shown here is derived from an EMBL/GenBank/DDBJ whole genome shotgun (WGS) entry which is preliminary data.</text>
</comment>
<feature type="transmembrane region" description="Helical" evidence="8">
    <location>
        <begin position="38"/>
        <end position="58"/>
    </location>
</feature>
<keyword evidence="10" id="KW-1185">Reference proteome</keyword>
<protein>
    <recommendedName>
        <fullName evidence="11">C4-dicarboxylate transporter</fullName>
    </recommendedName>
</protein>
<sequence>MSILKIATYSLNVRWFTVVVATIMIASISQLYGYEKVVPYLFMISLAIFLSVMVFEIVRIVLFYKEILHELLNPGKTFNFFTIAVAVNLTGVCFSRVFHMHTTACIFWYVAISLWLGISLSSFSILFLHRKLEDRKIEDVFHGGWFFATVGTQSTAFLGLVVAEHAVRHVLFIQLFSFALWSIGASLYLIFMALIFLRLIFYHFGNDAELSPYWINAGAATFTTLTGATLYLHIHTMSSPLIETLPFLKGLSMFFWSAGLWWMPFLVVMAIRKQVYNEDGLTFTVGYWEIAFVIGLHAISTQQFSRLFEGQYLMIMSKCFSITCVIVWVFSFLFTIVHLVRSSIWVPVNDLTINSVVPYSFKLHGRLFRVKEIVNEWLDQTIQGVLKKRYCITTSDNLTCWISYDMQAKKWYFDQVRD</sequence>
<feature type="transmembrane region" description="Helical" evidence="8">
    <location>
        <begin position="283"/>
        <end position="300"/>
    </location>
</feature>
<dbReference type="PANTHER" id="PTHR31686:SF3">
    <property type="entry name" value="ACID TRANSPORT PROTEIN, PUTATIVE (AFU_ORTHOLOGUE AFUA_4G09410)-RELATED"/>
    <property type="match status" value="1"/>
</dbReference>
<gene>
    <name evidence="9" type="ORF">BIY37_10760</name>
</gene>
<dbReference type="RefSeq" id="WP_070067828.1">
    <property type="nucleotide sequence ID" value="NZ_MJUW02000110.1"/>
</dbReference>
<dbReference type="GO" id="GO:0000319">
    <property type="term" value="F:sulfite transmembrane transporter activity"/>
    <property type="evidence" value="ECO:0007669"/>
    <property type="project" value="TreeGrafter"/>
</dbReference>
<evidence type="ECO:0000256" key="3">
    <source>
        <dbReference type="ARBA" id="ARBA00022448"/>
    </source>
</evidence>
<keyword evidence="6 8" id="KW-1133">Transmembrane helix</keyword>
<accession>A0A1V6LXY5</accession>
<keyword evidence="3" id="KW-0813">Transport</keyword>
<comment type="similarity">
    <text evidence="2">Belongs to the tellurite-resistance/dicarboxylate transporter (TDT) family.</text>
</comment>
<dbReference type="InterPro" id="IPR051629">
    <property type="entry name" value="Sulfite_efflux_TDT"/>
</dbReference>
<dbReference type="CDD" id="cd09319">
    <property type="entry name" value="TDT_like_1"/>
    <property type="match status" value="1"/>
</dbReference>
<feature type="transmembrane region" description="Helical" evidence="8">
    <location>
        <begin position="254"/>
        <end position="271"/>
    </location>
</feature>
<feature type="transmembrane region" description="Helical" evidence="8">
    <location>
        <begin position="213"/>
        <end position="234"/>
    </location>
</feature>
<evidence type="ECO:0000256" key="5">
    <source>
        <dbReference type="ARBA" id="ARBA00022692"/>
    </source>
</evidence>
<evidence type="ECO:0000256" key="2">
    <source>
        <dbReference type="ARBA" id="ARBA00008566"/>
    </source>
</evidence>
<dbReference type="AlphaFoldDB" id="A0A1V6LXY5"/>
<dbReference type="EMBL" id="MJUW02000110">
    <property type="protein sequence ID" value="OQD44991.1"/>
    <property type="molecule type" value="Genomic_DNA"/>
</dbReference>
<feature type="transmembrane region" description="Helical" evidence="8">
    <location>
        <begin position="320"/>
        <end position="340"/>
    </location>
</feature>
<evidence type="ECO:0008006" key="11">
    <source>
        <dbReference type="Google" id="ProtNLM"/>
    </source>
</evidence>
<feature type="transmembrane region" description="Helical" evidence="8">
    <location>
        <begin position="140"/>
        <end position="163"/>
    </location>
</feature>
<feature type="transmembrane region" description="Helical" evidence="8">
    <location>
        <begin position="12"/>
        <end position="32"/>
    </location>
</feature>
<comment type="subcellular location">
    <subcellularLocation>
        <location evidence="1">Cell membrane</location>
        <topology evidence="1">Multi-pass membrane protein</topology>
    </subcellularLocation>
</comment>
<reference evidence="9 10" key="1">
    <citation type="journal article" date="2016" name="Genome Announc.">
        <title>Draft Genome Sequence of the Anaerobic Ammonium-Oxidizing Bacterium 'Candidatus Brocadia sp. 40'.</title>
        <authorList>
            <person name="Ali M."/>
            <person name="Haroon M.F."/>
            <person name="Narita Y."/>
            <person name="Zhang L."/>
            <person name="Rangel Shaw D."/>
            <person name="Okabe S."/>
            <person name="Saikaly P.E."/>
        </authorList>
    </citation>
    <scope>NUCLEOTIDE SEQUENCE [LARGE SCALE GENOMIC DNA]</scope>
    <source>
        <strain evidence="9 10">40</strain>
    </source>
</reference>
<keyword evidence="4" id="KW-1003">Cell membrane</keyword>
<dbReference type="Pfam" id="PF03595">
    <property type="entry name" value="SLAC1"/>
    <property type="match status" value="1"/>
</dbReference>
<evidence type="ECO:0000313" key="10">
    <source>
        <dbReference type="Proteomes" id="UP000242219"/>
    </source>
</evidence>
<keyword evidence="7 8" id="KW-0472">Membrane</keyword>
<proteinExistence type="inferred from homology"/>
<dbReference type="GO" id="GO:0005886">
    <property type="term" value="C:plasma membrane"/>
    <property type="evidence" value="ECO:0007669"/>
    <property type="project" value="UniProtKB-SubCell"/>
</dbReference>
<evidence type="ECO:0000256" key="8">
    <source>
        <dbReference type="SAM" id="Phobius"/>
    </source>
</evidence>
<evidence type="ECO:0000256" key="6">
    <source>
        <dbReference type="ARBA" id="ARBA00022989"/>
    </source>
</evidence>
<evidence type="ECO:0000256" key="4">
    <source>
        <dbReference type="ARBA" id="ARBA00022475"/>
    </source>
</evidence>
<organism evidence="9 10">
    <name type="scientific">Candidatus Brocadia sapporoensis</name>
    <dbReference type="NCBI Taxonomy" id="392547"/>
    <lineage>
        <taxon>Bacteria</taxon>
        <taxon>Pseudomonadati</taxon>
        <taxon>Planctomycetota</taxon>
        <taxon>Candidatus Brocadiia</taxon>
        <taxon>Candidatus Brocadiales</taxon>
        <taxon>Candidatus Brocadiaceae</taxon>
        <taxon>Candidatus Brocadia</taxon>
    </lineage>
</organism>
<keyword evidence="5 8" id="KW-0812">Transmembrane</keyword>
<dbReference type="Gene3D" id="1.50.10.150">
    <property type="entry name" value="Voltage-dependent anion channel"/>
    <property type="match status" value="1"/>
</dbReference>
<dbReference type="InterPro" id="IPR004695">
    <property type="entry name" value="SLAC1/Mae1/Ssu1/TehA"/>
</dbReference>